<dbReference type="GO" id="GO:0005634">
    <property type="term" value="C:nucleus"/>
    <property type="evidence" value="ECO:0007669"/>
    <property type="project" value="TreeGrafter"/>
</dbReference>
<evidence type="ECO:0000256" key="1">
    <source>
        <dbReference type="SAM" id="MobiDB-lite"/>
    </source>
</evidence>
<dbReference type="InterPro" id="IPR040126">
    <property type="entry name" value="STOX1/2"/>
</dbReference>
<feature type="compositionally biased region" description="Basic and acidic residues" evidence="1">
    <location>
        <begin position="1"/>
        <end position="10"/>
    </location>
</feature>
<reference evidence="3" key="1">
    <citation type="submission" date="2022-11" db="UniProtKB">
        <authorList>
            <consortium name="WormBaseParasite"/>
        </authorList>
    </citation>
    <scope>IDENTIFICATION</scope>
</reference>
<dbReference type="AlphaFoldDB" id="A0A915KGB0"/>
<dbReference type="PANTHER" id="PTHR22437:SF0">
    <property type="entry name" value="FI21431P1"/>
    <property type="match status" value="1"/>
</dbReference>
<dbReference type="GO" id="GO:0005737">
    <property type="term" value="C:cytoplasm"/>
    <property type="evidence" value="ECO:0007669"/>
    <property type="project" value="TreeGrafter"/>
</dbReference>
<dbReference type="PANTHER" id="PTHR22437">
    <property type="entry name" value="WINGED HELIX DOMAIN-CONTAINING PROTEIN"/>
    <property type="match status" value="1"/>
</dbReference>
<accession>A0A915KGB0</accession>
<dbReference type="GO" id="GO:0000977">
    <property type="term" value="F:RNA polymerase II transcription regulatory region sequence-specific DNA binding"/>
    <property type="evidence" value="ECO:0007669"/>
    <property type="project" value="TreeGrafter"/>
</dbReference>
<feature type="region of interest" description="Disordered" evidence="1">
    <location>
        <begin position="1"/>
        <end position="21"/>
    </location>
</feature>
<dbReference type="WBParaSite" id="nRc.2.0.1.t37006-RA">
    <property type="protein sequence ID" value="nRc.2.0.1.t37006-RA"/>
    <property type="gene ID" value="nRc.2.0.1.g37006"/>
</dbReference>
<sequence>MALVLEEKTAGQKPGRMKDGQSIFNDFQRENRLSYWNPNFVHSINSIEYVGFVKPNTLFITGEEKFLECMKNAWIKRVLKAPSGMSIRSLGT</sequence>
<protein>
    <submittedName>
        <fullName evidence="3">Uncharacterized protein</fullName>
    </submittedName>
</protein>
<name>A0A915KGB0_ROMCU</name>
<organism evidence="2 3">
    <name type="scientific">Romanomermis culicivorax</name>
    <name type="common">Nematode worm</name>
    <dbReference type="NCBI Taxonomy" id="13658"/>
    <lineage>
        <taxon>Eukaryota</taxon>
        <taxon>Metazoa</taxon>
        <taxon>Ecdysozoa</taxon>
        <taxon>Nematoda</taxon>
        <taxon>Enoplea</taxon>
        <taxon>Dorylaimia</taxon>
        <taxon>Mermithida</taxon>
        <taxon>Mermithoidea</taxon>
        <taxon>Mermithidae</taxon>
        <taxon>Romanomermis</taxon>
    </lineage>
</organism>
<evidence type="ECO:0000313" key="3">
    <source>
        <dbReference type="WBParaSite" id="nRc.2.0.1.t37006-RA"/>
    </source>
</evidence>
<keyword evidence="2" id="KW-1185">Reference proteome</keyword>
<dbReference type="OMA" id="ESGRRAX"/>
<proteinExistence type="predicted"/>
<dbReference type="Proteomes" id="UP000887565">
    <property type="component" value="Unplaced"/>
</dbReference>
<dbReference type="GO" id="GO:0006357">
    <property type="term" value="P:regulation of transcription by RNA polymerase II"/>
    <property type="evidence" value="ECO:0007669"/>
    <property type="project" value="InterPro"/>
</dbReference>
<evidence type="ECO:0000313" key="2">
    <source>
        <dbReference type="Proteomes" id="UP000887565"/>
    </source>
</evidence>